<evidence type="ECO:0000313" key="4">
    <source>
        <dbReference type="Proteomes" id="UP000278143"/>
    </source>
</evidence>
<keyword evidence="2" id="KW-1133">Transmembrane helix</keyword>
<keyword evidence="2" id="KW-0812">Transmembrane</keyword>
<feature type="transmembrane region" description="Helical" evidence="2">
    <location>
        <begin position="52"/>
        <end position="75"/>
    </location>
</feature>
<gene>
    <name evidence="3" type="ORF">SYNPS1DRAFT_23217</name>
</gene>
<dbReference type="Proteomes" id="UP000278143">
    <property type="component" value="Unassembled WGS sequence"/>
</dbReference>
<proteinExistence type="predicted"/>
<dbReference type="AlphaFoldDB" id="A0A4P9YXI7"/>
<sequence length="127" mass="13484">MAQGGSTTPSPAAGTDKRGHTAGEGPRQDIPPDIPSGPFFPGNSAWEGSTGIIVAAVASCVFLTVIGSIAGVAYVRHRRARKTQNVFSTGKWMSIEEIRQRYGNGHLPTIVPGRRASRRCDIIQVQA</sequence>
<name>A0A4P9YXI7_9FUNG</name>
<keyword evidence="2" id="KW-0472">Membrane</keyword>
<feature type="compositionally biased region" description="Polar residues" evidence="1">
    <location>
        <begin position="1"/>
        <end position="10"/>
    </location>
</feature>
<dbReference type="OrthoDB" id="5598072at2759"/>
<feature type="region of interest" description="Disordered" evidence="1">
    <location>
        <begin position="1"/>
        <end position="42"/>
    </location>
</feature>
<protein>
    <submittedName>
        <fullName evidence="3">Uncharacterized protein</fullName>
    </submittedName>
</protein>
<evidence type="ECO:0000256" key="1">
    <source>
        <dbReference type="SAM" id="MobiDB-lite"/>
    </source>
</evidence>
<evidence type="ECO:0000256" key="2">
    <source>
        <dbReference type="SAM" id="Phobius"/>
    </source>
</evidence>
<reference evidence="4" key="1">
    <citation type="journal article" date="2018" name="Nat. Microbiol.">
        <title>Leveraging single-cell genomics to expand the fungal tree of life.</title>
        <authorList>
            <person name="Ahrendt S.R."/>
            <person name="Quandt C.A."/>
            <person name="Ciobanu D."/>
            <person name="Clum A."/>
            <person name="Salamov A."/>
            <person name="Andreopoulos B."/>
            <person name="Cheng J.F."/>
            <person name="Woyke T."/>
            <person name="Pelin A."/>
            <person name="Henrissat B."/>
            <person name="Reynolds N.K."/>
            <person name="Benny G.L."/>
            <person name="Smith M.E."/>
            <person name="James T.Y."/>
            <person name="Grigoriev I.V."/>
        </authorList>
    </citation>
    <scope>NUCLEOTIDE SEQUENCE [LARGE SCALE GENOMIC DNA]</scope>
    <source>
        <strain evidence="4">Benny S71-1</strain>
    </source>
</reference>
<evidence type="ECO:0000313" key="3">
    <source>
        <dbReference type="EMBL" id="RKP24724.1"/>
    </source>
</evidence>
<organism evidence="3 4">
    <name type="scientific">Syncephalis pseudoplumigaleata</name>
    <dbReference type="NCBI Taxonomy" id="1712513"/>
    <lineage>
        <taxon>Eukaryota</taxon>
        <taxon>Fungi</taxon>
        <taxon>Fungi incertae sedis</taxon>
        <taxon>Zoopagomycota</taxon>
        <taxon>Zoopagomycotina</taxon>
        <taxon>Zoopagomycetes</taxon>
        <taxon>Zoopagales</taxon>
        <taxon>Piptocephalidaceae</taxon>
        <taxon>Syncephalis</taxon>
    </lineage>
</organism>
<keyword evidence="4" id="KW-1185">Reference proteome</keyword>
<dbReference type="EMBL" id="KZ990067">
    <property type="protein sequence ID" value="RKP24724.1"/>
    <property type="molecule type" value="Genomic_DNA"/>
</dbReference>
<accession>A0A4P9YXI7</accession>